<keyword evidence="6" id="KW-0732">Signal</keyword>
<protein>
    <submittedName>
        <fullName evidence="7">UDP glucuronosyltransferase 5 family, polypeptide E1</fullName>
    </submittedName>
</protein>
<evidence type="ECO:0000256" key="3">
    <source>
        <dbReference type="ARBA" id="ARBA00022679"/>
    </source>
</evidence>
<dbReference type="Proteomes" id="UP000694383">
    <property type="component" value="Unplaced"/>
</dbReference>
<keyword evidence="3 4" id="KW-0808">Transferase</keyword>
<evidence type="ECO:0000256" key="5">
    <source>
        <dbReference type="SAM" id="Phobius"/>
    </source>
</evidence>
<dbReference type="PANTHER" id="PTHR48043">
    <property type="entry name" value="EG:EG0003.4 PROTEIN-RELATED"/>
    <property type="match status" value="1"/>
</dbReference>
<proteinExistence type="inferred from homology"/>
<keyword evidence="5" id="KW-1133">Transmembrane helix</keyword>
<dbReference type="InterPro" id="IPR002213">
    <property type="entry name" value="UDP_glucos_trans"/>
</dbReference>
<evidence type="ECO:0000313" key="7">
    <source>
        <dbReference type="Ensembl" id="ENSOSIP00000024472.1"/>
    </source>
</evidence>
<dbReference type="AlphaFoldDB" id="A0A8C7Y7K2"/>
<sequence length="543" mass="62257">MMQHEGTRKEEMASFPALMFFLLFTTFLNSGCESGKVLVYPVDGSHWTNMIKILEVLHSKGHHITILRSSNSWYISESSPYYTSITIPQEKPQNIESQTYMTTFLRKTLESRQYQGTLWGFFEFYRNFFNLIQGNQQVVANLAASIIENKTLVKELNQTKYDVFLTDPVFPAGVLLAHHLKLPLVLNVRWILGGNAHYSIAPSPLSYIPVLFSHNTDKMSFFQRVKNVFCKGMLVYLYYYISNPPYQALCDRYFEHNVNVMSLMQGADLWLMRTDFTFDFPRPTMPNVIYIGGFQCTPANPLPADLEDFMQSSGEHGVILMTLGTLLSDLGPKVSEIFAAAFANLPQKVLWRHIGEKPATLGSNTMLVKWLPQNDILGHPKTRLFVTHGGTNGLYEALFHGVPILGIPLIFDQHDNLVRMEAHGVAEIIDITAMDVQSLTNSLKNLLDPTNPYKQNMIKLSRIYRDQPIEPMDKAVFWIEFVMRHKGAGHLRTESYKLPWYAYHCLDVMAVFGSVGLFIFTFIWISCRCMFRCLTRMKKSRVE</sequence>
<dbReference type="Gene3D" id="3.40.50.2000">
    <property type="entry name" value="Glycogen Phosphorylase B"/>
    <property type="match status" value="2"/>
</dbReference>
<accession>A0A8C7Y7K2</accession>
<dbReference type="GeneTree" id="ENSGT00940000166720"/>
<reference evidence="7" key="1">
    <citation type="submission" date="2025-08" db="UniProtKB">
        <authorList>
            <consortium name="Ensembl"/>
        </authorList>
    </citation>
    <scope>IDENTIFICATION</scope>
</reference>
<dbReference type="InterPro" id="IPR050271">
    <property type="entry name" value="UDP-glycosyltransferase"/>
</dbReference>
<feature type="transmembrane region" description="Helical" evidence="5">
    <location>
        <begin position="508"/>
        <end position="531"/>
    </location>
</feature>
<evidence type="ECO:0000256" key="4">
    <source>
        <dbReference type="RuleBase" id="RU003718"/>
    </source>
</evidence>
<dbReference type="Ensembl" id="ENSOSIT00000025831.1">
    <property type="protein sequence ID" value="ENSOSIP00000024472.1"/>
    <property type="gene ID" value="ENSOSIG00000012870.1"/>
</dbReference>
<dbReference type="Pfam" id="PF00201">
    <property type="entry name" value="UDPGT"/>
    <property type="match status" value="1"/>
</dbReference>
<dbReference type="CDD" id="cd03784">
    <property type="entry name" value="GT1_Gtf-like"/>
    <property type="match status" value="1"/>
</dbReference>
<evidence type="ECO:0000256" key="1">
    <source>
        <dbReference type="ARBA" id="ARBA00009995"/>
    </source>
</evidence>
<dbReference type="InterPro" id="IPR035595">
    <property type="entry name" value="UDP_glycos_trans_CS"/>
</dbReference>
<evidence type="ECO:0000256" key="2">
    <source>
        <dbReference type="ARBA" id="ARBA00022676"/>
    </source>
</evidence>
<feature type="signal peptide" evidence="6">
    <location>
        <begin position="1"/>
        <end position="34"/>
    </location>
</feature>
<name>A0A8C7Y7K2_9TELE</name>
<reference evidence="7" key="2">
    <citation type="submission" date="2025-09" db="UniProtKB">
        <authorList>
            <consortium name="Ensembl"/>
        </authorList>
    </citation>
    <scope>IDENTIFICATION</scope>
</reference>
<keyword evidence="8" id="KW-1185">Reference proteome</keyword>
<organism evidence="7 8">
    <name type="scientific">Oryzias sinensis</name>
    <name type="common">Chinese medaka</name>
    <dbReference type="NCBI Taxonomy" id="183150"/>
    <lineage>
        <taxon>Eukaryota</taxon>
        <taxon>Metazoa</taxon>
        <taxon>Chordata</taxon>
        <taxon>Craniata</taxon>
        <taxon>Vertebrata</taxon>
        <taxon>Euteleostomi</taxon>
        <taxon>Actinopterygii</taxon>
        <taxon>Neopterygii</taxon>
        <taxon>Teleostei</taxon>
        <taxon>Neoteleostei</taxon>
        <taxon>Acanthomorphata</taxon>
        <taxon>Ovalentaria</taxon>
        <taxon>Atherinomorphae</taxon>
        <taxon>Beloniformes</taxon>
        <taxon>Adrianichthyidae</taxon>
        <taxon>Oryziinae</taxon>
        <taxon>Oryzias</taxon>
    </lineage>
</organism>
<dbReference type="GO" id="GO:0015020">
    <property type="term" value="F:glucuronosyltransferase activity"/>
    <property type="evidence" value="ECO:0007669"/>
    <property type="project" value="Ensembl"/>
</dbReference>
<feature type="chain" id="PRO_5034035824" evidence="6">
    <location>
        <begin position="35"/>
        <end position="543"/>
    </location>
</feature>
<evidence type="ECO:0000313" key="8">
    <source>
        <dbReference type="Proteomes" id="UP000694383"/>
    </source>
</evidence>
<keyword evidence="5" id="KW-0472">Membrane</keyword>
<dbReference type="SUPFAM" id="SSF53756">
    <property type="entry name" value="UDP-Glycosyltransferase/glycogen phosphorylase"/>
    <property type="match status" value="1"/>
</dbReference>
<dbReference type="PROSITE" id="PS00375">
    <property type="entry name" value="UDPGT"/>
    <property type="match status" value="1"/>
</dbReference>
<evidence type="ECO:0000256" key="6">
    <source>
        <dbReference type="SAM" id="SignalP"/>
    </source>
</evidence>
<keyword evidence="2 4" id="KW-0328">Glycosyltransferase</keyword>
<dbReference type="FunFam" id="3.40.50.2000:FF:000021">
    <property type="entry name" value="UDP-glucuronosyltransferase"/>
    <property type="match status" value="1"/>
</dbReference>
<comment type="similarity">
    <text evidence="1 4">Belongs to the UDP-glycosyltransferase family.</text>
</comment>
<keyword evidence="5" id="KW-0812">Transmembrane</keyword>
<dbReference type="PANTHER" id="PTHR48043:SF120">
    <property type="entry name" value="UDP GLUCURONOSYLTRANSFERASE 5 FAMILY, POLYPEPTIDE E1 ISOFORM X1"/>
    <property type="match status" value="1"/>
</dbReference>